<evidence type="ECO:0000256" key="1">
    <source>
        <dbReference type="ARBA" id="ARBA00022490"/>
    </source>
</evidence>
<reference evidence="6 7" key="1">
    <citation type="submission" date="2023-08" db="EMBL/GenBank/DDBJ databases">
        <title>Functional and genomic diversity of the sorghum phyllosphere microbiome.</title>
        <authorList>
            <person name="Shade A."/>
        </authorList>
    </citation>
    <scope>NUCLEOTIDE SEQUENCE [LARGE SCALE GENOMIC DNA]</scope>
    <source>
        <strain evidence="6 7">SORGH_AS_0335</strain>
    </source>
</reference>
<dbReference type="PANTHER" id="PTHR39455:SF1">
    <property type="entry name" value="CELL DIVISION PROTEIN ZAPD"/>
    <property type="match status" value="1"/>
</dbReference>
<dbReference type="Proteomes" id="UP001267710">
    <property type="component" value="Unassembled WGS sequence"/>
</dbReference>
<comment type="subcellular location">
    <subcellularLocation>
        <location evidence="5">Cytoplasm</location>
    </subcellularLocation>
    <text evidence="5">Localizes to mid-cell in an FtsZ-dependent manner.</text>
</comment>
<comment type="subunit">
    <text evidence="5">Interacts with FtsZ.</text>
</comment>
<proteinExistence type="inferred from homology"/>
<organism evidence="6 7">
    <name type="scientific">Paracidovorax wautersii</name>
    <dbReference type="NCBI Taxonomy" id="1177982"/>
    <lineage>
        <taxon>Bacteria</taxon>
        <taxon>Pseudomonadati</taxon>
        <taxon>Pseudomonadota</taxon>
        <taxon>Betaproteobacteria</taxon>
        <taxon>Burkholderiales</taxon>
        <taxon>Comamonadaceae</taxon>
        <taxon>Paracidovorax</taxon>
    </lineage>
</organism>
<dbReference type="PANTHER" id="PTHR39455">
    <property type="entry name" value="CELL DIVISION PROTEIN ZAPD"/>
    <property type="match status" value="1"/>
</dbReference>
<dbReference type="NCBIfam" id="NF003656">
    <property type="entry name" value="PRK05287.1-4"/>
    <property type="match status" value="1"/>
</dbReference>
<dbReference type="EMBL" id="JAVIZX010000001">
    <property type="protein sequence ID" value="MDR6212566.1"/>
    <property type="molecule type" value="Genomic_DNA"/>
</dbReference>
<dbReference type="Gene3D" id="1.10.3900.10">
    <property type="entry name" value="YacF-like"/>
    <property type="match status" value="1"/>
</dbReference>
<keyword evidence="1 5" id="KW-0963">Cytoplasm</keyword>
<evidence type="ECO:0000256" key="3">
    <source>
        <dbReference type="ARBA" id="ARBA00023210"/>
    </source>
</evidence>
<sequence length="274" mass="31097">MQRPDARRRMTALIPCGQEPLSVILYEYPFNERLRTYLRLEQLFRRLGELIPRIHALDHHYALVTIFEIMDVAARADLKSDVLKDLEKHKHQLDSYRGNPSISEAALDSVIAQLDRCFTALNTQNGKAGQPLTENEWLMSIRSRVGIPGGTCGFDLPAYYAWQHHAPELRQRDLETWASTLAPLAEAIYVLLKLLRDSGVPQKIAADHGQFQQNLPQGRTFQLLRLRIDPALNVIPEISGNRLIVSVRLMRQEAESGRLHPCADDAAFELTLCA</sequence>
<gene>
    <name evidence="5" type="primary">zapD</name>
    <name evidence="6" type="ORF">QE399_000255</name>
</gene>
<dbReference type="InterPro" id="IPR036268">
    <property type="entry name" value="ZapD_sf"/>
</dbReference>
<evidence type="ECO:0000256" key="4">
    <source>
        <dbReference type="ARBA" id="ARBA00023306"/>
    </source>
</evidence>
<dbReference type="SUPFAM" id="SSF160950">
    <property type="entry name" value="YacF-like"/>
    <property type="match status" value="1"/>
</dbReference>
<dbReference type="HAMAP" id="MF_01092">
    <property type="entry name" value="ZapD"/>
    <property type="match status" value="1"/>
</dbReference>
<dbReference type="GO" id="GO:0051301">
    <property type="term" value="P:cell division"/>
    <property type="evidence" value="ECO:0007669"/>
    <property type="project" value="UniProtKB-KW"/>
</dbReference>
<evidence type="ECO:0000313" key="6">
    <source>
        <dbReference type="EMBL" id="MDR6212566.1"/>
    </source>
</evidence>
<name>A0ABU1I5S5_9BURK</name>
<dbReference type="InterPro" id="IPR009777">
    <property type="entry name" value="ZapD"/>
</dbReference>
<dbReference type="Pfam" id="PF07072">
    <property type="entry name" value="ZapD"/>
    <property type="match status" value="1"/>
</dbReference>
<keyword evidence="7" id="KW-1185">Reference proteome</keyword>
<evidence type="ECO:0000256" key="2">
    <source>
        <dbReference type="ARBA" id="ARBA00022618"/>
    </source>
</evidence>
<evidence type="ECO:0000313" key="7">
    <source>
        <dbReference type="Proteomes" id="UP001267710"/>
    </source>
</evidence>
<comment type="similarity">
    <text evidence="5">Belongs to the ZapD family.</text>
</comment>
<evidence type="ECO:0000256" key="5">
    <source>
        <dbReference type="HAMAP-Rule" id="MF_01092"/>
    </source>
</evidence>
<accession>A0ABU1I5S5</accession>
<keyword evidence="3 5" id="KW-0717">Septation</keyword>
<keyword evidence="2 5" id="KW-0132">Cell division</keyword>
<protein>
    <recommendedName>
        <fullName evidence="5">Cell division protein ZapD</fullName>
    </recommendedName>
    <alternativeName>
        <fullName evidence="5">Z ring-associated protein D</fullName>
    </alternativeName>
</protein>
<keyword evidence="4 5" id="KW-0131">Cell cycle</keyword>
<comment type="function">
    <text evidence="5">Cell division factor that enhances FtsZ-ring assembly. Directly interacts with FtsZ and promotes bundling of FtsZ protofilaments, with a reduction in FtsZ GTPase activity.</text>
</comment>
<dbReference type="Gene3D" id="2.60.440.10">
    <property type="entry name" value="YacF-like domains"/>
    <property type="match status" value="1"/>
</dbReference>
<comment type="caution">
    <text evidence="6">The sequence shown here is derived from an EMBL/GenBank/DDBJ whole genome shotgun (WGS) entry which is preliminary data.</text>
</comment>
<dbReference type="InterPro" id="IPR027462">
    <property type="entry name" value="ZapD_C"/>
</dbReference>